<dbReference type="InterPro" id="IPR052893">
    <property type="entry name" value="TCS_response_regulator"/>
</dbReference>
<dbReference type="EMBL" id="CP107006">
    <property type="protein sequence ID" value="UYQ94536.1"/>
    <property type="molecule type" value="Genomic_DNA"/>
</dbReference>
<proteinExistence type="predicted"/>
<evidence type="ECO:0000313" key="3">
    <source>
        <dbReference type="EMBL" id="UYQ94536.1"/>
    </source>
</evidence>
<keyword evidence="4" id="KW-1185">Reference proteome</keyword>
<dbReference type="Pfam" id="PF00072">
    <property type="entry name" value="Response_reg"/>
    <property type="match status" value="1"/>
</dbReference>
<dbReference type="InterPro" id="IPR011006">
    <property type="entry name" value="CheY-like_superfamily"/>
</dbReference>
<protein>
    <submittedName>
        <fullName evidence="3">Response regulator</fullName>
    </submittedName>
</protein>
<dbReference type="PROSITE" id="PS50110">
    <property type="entry name" value="RESPONSE_REGULATORY"/>
    <property type="match status" value="1"/>
</dbReference>
<feature type="modified residue" description="4-aspartylphosphate" evidence="1">
    <location>
        <position position="59"/>
    </location>
</feature>
<dbReference type="InterPro" id="IPR001789">
    <property type="entry name" value="Sig_transdc_resp-reg_receiver"/>
</dbReference>
<dbReference type="SUPFAM" id="SSF52172">
    <property type="entry name" value="CheY-like"/>
    <property type="match status" value="1"/>
</dbReference>
<dbReference type="SMART" id="SM00448">
    <property type="entry name" value="REC"/>
    <property type="match status" value="1"/>
</dbReference>
<evidence type="ECO:0000313" key="4">
    <source>
        <dbReference type="Proteomes" id="UP001162741"/>
    </source>
</evidence>
<evidence type="ECO:0000256" key="1">
    <source>
        <dbReference type="PROSITE-ProRule" id="PRU00169"/>
    </source>
</evidence>
<accession>A0ABY6J4D7</accession>
<dbReference type="PANTHER" id="PTHR44520">
    <property type="entry name" value="RESPONSE REGULATOR RCP1-RELATED"/>
    <property type="match status" value="1"/>
</dbReference>
<dbReference type="Proteomes" id="UP001162741">
    <property type="component" value="Chromosome"/>
</dbReference>
<reference evidence="3" key="1">
    <citation type="submission" date="2022-10" db="EMBL/GenBank/DDBJ databases">
        <title>Chitinophaga sp. nov., isolated from soil.</title>
        <authorList>
            <person name="Jeon C.O."/>
        </authorList>
    </citation>
    <scope>NUCLEOTIDE SEQUENCE</scope>
    <source>
        <strain evidence="3">R8</strain>
    </source>
</reference>
<organism evidence="3 4">
    <name type="scientific">Chitinophaga horti</name>
    <dbReference type="NCBI Taxonomy" id="2920382"/>
    <lineage>
        <taxon>Bacteria</taxon>
        <taxon>Pseudomonadati</taxon>
        <taxon>Bacteroidota</taxon>
        <taxon>Chitinophagia</taxon>
        <taxon>Chitinophagales</taxon>
        <taxon>Chitinophagaceae</taxon>
        <taxon>Chitinophaga</taxon>
    </lineage>
</organism>
<evidence type="ECO:0000259" key="2">
    <source>
        <dbReference type="PROSITE" id="PS50110"/>
    </source>
</evidence>
<name>A0ABY6J4D7_9BACT</name>
<sequence>MAQKFTCVLIDDDADDQEIFLYALKQIGENIECLVFDNGKEAIANLGDRAILPDYIFLDLNMPSMDGRQCLRAIKQLPHLDETPVIIYSTSSAPRDKQETAQMGARGYVEKQPSLSLLVAKLENYFKHDQDGHLQPGLHQNTH</sequence>
<dbReference type="RefSeq" id="WP_264282409.1">
    <property type="nucleotide sequence ID" value="NZ_CP107006.1"/>
</dbReference>
<dbReference type="PANTHER" id="PTHR44520:SF2">
    <property type="entry name" value="RESPONSE REGULATOR RCP1"/>
    <property type="match status" value="1"/>
</dbReference>
<gene>
    <name evidence="3" type="ORF">MKQ68_05455</name>
</gene>
<feature type="domain" description="Response regulatory" evidence="2">
    <location>
        <begin position="6"/>
        <end position="126"/>
    </location>
</feature>
<keyword evidence="1" id="KW-0597">Phosphoprotein</keyword>
<dbReference type="Gene3D" id="3.40.50.2300">
    <property type="match status" value="1"/>
</dbReference>